<evidence type="ECO:0000256" key="2">
    <source>
        <dbReference type="SAM" id="Phobius"/>
    </source>
</evidence>
<organism evidence="3">
    <name type="scientific">marine sediment metagenome</name>
    <dbReference type="NCBI Taxonomy" id="412755"/>
    <lineage>
        <taxon>unclassified sequences</taxon>
        <taxon>metagenomes</taxon>
        <taxon>ecological metagenomes</taxon>
    </lineage>
</organism>
<feature type="non-terminal residue" evidence="3">
    <location>
        <position position="184"/>
    </location>
</feature>
<feature type="region of interest" description="Disordered" evidence="1">
    <location>
        <begin position="165"/>
        <end position="184"/>
    </location>
</feature>
<keyword evidence="2" id="KW-1133">Transmembrane helix</keyword>
<proteinExistence type="predicted"/>
<name>X1ERP2_9ZZZZ</name>
<keyword evidence="2" id="KW-0812">Transmembrane</keyword>
<evidence type="ECO:0000256" key="1">
    <source>
        <dbReference type="SAM" id="MobiDB-lite"/>
    </source>
</evidence>
<accession>X1ERP2</accession>
<evidence type="ECO:0008006" key="4">
    <source>
        <dbReference type="Google" id="ProtNLM"/>
    </source>
</evidence>
<feature type="transmembrane region" description="Helical" evidence="2">
    <location>
        <begin position="57"/>
        <end position="77"/>
    </location>
</feature>
<protein>
    <recommendedName>
        <fullName evidence="4">TolB N-terminal domain-containing protein</fullName>
    </recommendedName>
</protein>
<evidence type="ECO:0000313" key="3">
    <source>
        <dbReference type="EMBL" id="GAH35257.1"/>
    </source>
</evidence>
<gene>
    <name evidence="3" type="ORF">S03H2_15702</name>
</gene>
<dbReference type="EMBL" id="BARU01007988">
    <property type="protein sequence ID" value="GAH35257.1"/>
    <property type="molecule type" value="Genomic_DNA"/>
</dbReference>
<reference evidence="3" key="1">
    <citation type="journal article" date="2014" name="Front. Microbiol.">
        <title>High frequency of phylogenetically diverse reductive dehalogenase-homologous genes in deep subseafloor sedimentary metagenomes.</title>
        <authorList>
            <person name="Kawai M."/>
            <person name="Futagami T."/>
            <person name="Toyoda A."/>
            <person name="Takaki Y."/>
            <person name="Nishi S."/>
            <person name="Hori S."/>
            <person name="Arai W."/>
            <person name="Tsubouchi T."/>
            <person name="Morono Y."/>
            <person name="Uchiyama I."/>
            <person name="Ito T."/>
            <person name="Fujiyama A."/>
            <person name="Inagaki F."/>
            <person name="Takami H."/>
        </authorList>
    </citation>
    <scope>NUCLEOTIDE SEQUENCE</scope>
    <source>
        <strain evidence="3">Expedition CK06-06</strain>
    </source>
</reference>
<sequence length="184" mass="20639">MILKCMKEDREKRYQSVKEILSELKRIEDGITTLERVIPIRKTITSSRIWTALKKRWVMIASLFVVAVMAGLTLAYFNGEKLALPPSPSMLVILPFDNLGPPEDGYFTDGITDEITSRLSALQGLNVISRTSANRYKSTNKTSKQIGKELGVDFVLEGSVRWDRNSDGKGKARITPQPILDSHV</sequence>
<comment type="caution">
    <text evidence="3">The sequence shown here is derived from an EMBL/GenBank/DDBJ whole genome shotgun (WGS) entry which is preliminary data.</text>
</comment>
<keyword evidence="2" id="KW-0472">Membrane</keyword>
<dbReference type="AlphaFoldDB" id="X1ERP2"/>